<evidence type="ECO:0000313" key="2">
    <source>
        <dbReference type="EMBL" id="CAF4374121.1"/>
    </source>
</evidence>
<dbReference type="GO" id="GO:0030983">
    <property type="term" value="F:mismatched DNA binding"/>
    <property type="evidence" value="ECO:0007669"/>
    <property type="project" value="InterPro"/>
</dbReference>
<feature type="domain" description="DNA mismatch repair protein MutS core" evidence="1">
    <location>
        <begin position="18"/>
        <end position="85"/>
    </location>
</feature>
<evidence type="ECO:0000313" key="3">
    <source>
        <dbReference type="Proteomes" id="UP000663844"/>
    </source>
</evidence>
<gene>
    <name evidence="2" type="ORF">OXD698_LOCUS50005</name>
</gene>
<dbReference type="Gene3D" id="1.10.1420.10">
    <property type="match status" value="1"/>
</dbReference>
<organism evidence="2 3">
    <name type="scientific">Adineta steineri</name>
    <dbReference type="NCBI Taxonomy" id="433720"/>
    <lineage>
        <taxon>Eukaryota</taxon>
        <taxon>Metazoa</taxon>
        <taxon>Spiralia</taxon>
        <taxon>Gnathifera</taxon>
        <taxon>Rotifera</taxon>
        <taxon>Eurotatoria</taxon>
        <taxon>Bdelloidea</taxon>
        <taxon>Adinetida</taxon>
        <taxon>Adinetidae</taxon>
        <taxon>Adineta</taxon>
    </lineage>
</organism>
<dbReference type="SUPFAM" id="SSF48334">
    <property type="entry name" value="DNA repair protein MutS, domain III"/>
    <property type="match status" value="1"/>
</dbReference>
<comment type="caution">
    <text evidence="2">The sequence shown here is derived from an EMBL/GenBank/DDBJ whole genome shotgun (WGS) entry which is preliminary data.</text>
</comment>
<evidence type="ECO:0000259" key="1">
    <source>
        <dbReference type="Pfam" id="PF05192"/>
    </source>
</evidence>
<sequence>ILVDFASSNQCGLAPGFQSLYSILQATKTKMGGRTLRANLMEPLIEIIDLNSIHYRQDAVENLIDDEKLMFQIQTILLHFTDIERKKNLVTKYFYCCIF</sequence>
<accession>A0A820MHD4</accession>
<dbReference type="GO" id="GO:0005524">
    <property type="term" value="F:ATP binding"/>
    <property type="evidence" value="ECO:0007669"/>
    <property type="project" value="InterPro"/>
</dbReference>
<protein>
    <recommendedName>
        <fullName evidence="1">DNA mismatch repair protein MutS core domain-containing protein</fullName>
    </recommendedName>
</protein>
<name>A0A820MHD4_9BILA</name>
<dbReference type="GO" id="GO:0006298">
    <property type="term" value="P:mismatch repair"/>
    <property type="evidence" value="ECO:0007669"/>
    <property type="project" value="InterPro"/>
</dbReference>
<dbReference type="EMBL" id="CAJOAZ010023274">
    <property type="protein sequence ID" value="CAF4374121.1"/>
    <property type="molecule type" value="Genomic_DNA"/>
</dbReference>
<dbReference type="InterPro" id="IPR007696">
    <property type="entry name" value="DNA_mismatch_repair_MutS_core"/>
</dbReference>
<dbReference type="Proteomes" id="UP000663844">
    <property type="component" value="Unassembled WGS sequence"/>
</dbReference>
<dbReference type="Pfam" id="PF05192">
    <property type="entry name" value="MutS_III"/>
    <property type="match status" value="1"/>
</dbReference>
<feature type="non-terminal residue" evidence="2">
    <location>
        <position position="1"/>
    </location>
</feature>
<proteinExistence type="predicted"/>
<dbReference type="AlphaFoldDB" id="A0A820MHD4"/>
<dbReference type="InterPro" id="IPR036187">
    <property type="entry name" value="DNA_mismatch_repair_MutS_sf"/>
</dbReference>
<reference evidence="2" key="1">
    <citation type="submission" date="2021-02" db="EMBL/GenBank/DDBJ databases">
        <authorList>
            <person name="Nowell W R."/>
        </authorList>
    </citation>
    <scope>NUCLEOTIDE SEQUENCE</scope>
</reference>